<evidence type="ECO:0000259" key="6">
    <source>
        <dbReference type="PROSITE" id="PS50075"/>
    </source>
</evidence>
<dbReference type="CDD" id="cd00833">
    <property type="entry name" value="PKS"/>
    <property type="match status" value="1"/>
</dbReference>
<feature type="region of interest" description="C-terminal hotdog fold" evidence="4">
    <location>
        <begin position="1457"/>
        <end position="1601"/>
    </location>
</feature>
<feature type="region of interest" description="N-terminal hotdog fold" evidence="4">
    <location>
        <begin position="1300"/>
        <end position="1430"/>
    </location>
</feature>
<feature type="domain" description="Ketosynthase family 3 (KS3)" evidence="7">
    <location>
        <begin position="390"/>
        <end position="816"/>
    </location>
</feature>
<dbReference type="InterPro" id="IPR001227">
    <property type="entry name" value="Ac_transferase_dom_sf"/>
</dbReference>
<dbReference type="SUPFAM" id="SSF47336">
    <property type="entry name" value="ACP-like"/>
    <property type="match status" value="1"/>
</dbReference>
<dbReference type="Proteomes" id="UP000887226">
    <property type="component" value="Unassembled WGS sequence"/>
</dbReference>
<dbReference type="Gene3D" id="3.40.366.10">
    <property type="entry name" value="Malonyl-Coenzyme A Acyl Carrier Protein, domain 2"/>
    <property type="match status" value="3"/>
</dbReference>
<dbReference type="InterPro" id="IPR020841">
    <property type="entry name" value="PKS_Beta-ketoAc_synthase_dom"/>
</dbReference>
<dbReference type="Gene3D" id="3.30.70.250">
    <property type="entry name" value="Malonyl-CoA ACP transacylase, ACP-binding"/>
    <property type="match status" value="1"/>
</dbReference>
<evidence type="ECO:0000313" key="9">
    <source>
        <dbReference type="EMBL" id="KAG9246421.1"/>
    </source>
</evidence>
<dbReference type="PANTHER" id="PTHR43775:SF37">
    <property type="entry name" value="SI:DKEY-61P9.11"/>
    <property type="match status" value="1"/>
</dbReference>
<feature type="active site" description="Proton acceptor; for dehydratase activity" evidence="4">
    <location>
        <position position="1332"/>
    </location>
</feature>
<dbReference type="OrthoDB" id="329835at2759"/>
<proteinExistence type="predicted"/>
<dbReference type="InterPro" id="IPR001031">
    <property type="entry name" value="Thioesterase"/>
</dbReference>
<dbReference type="InterPro" id="IPR016039">
    <property type="entry name" value="Thiolase-like"/>
</dbReference>
<dbReference type="InterPro" id="IPR049900">
    <property type="entry name" value="PKS_mFAS_DH"/>
</dbReference>
<keyword evidence="2" id="KW-0597">Phosphoprotein</keyword>
<dbReference type="InterPro" id="IPR042104">
    <property type="entry name" value="PKS_dehydratase_sf"/>
</dbReference>
<dbReference type="InterPro" id="IPR036736">
    <property type="entry name" value="ACP-like_sf"/>
</dbReference>
<evidence type="ECO:0000256" key="4">
    <source>
        <dbReference type="PROSITE-ProRule" id="PRU01363"/>
    </source>
</evidence>
<dbReference type="PROSITE" id="PS52004">
    <property type="entry name" value="KS3_2"/>
    <property type="match status" value="1"/>
</dbReference>
<feature type="domain" description="PKS/mFAS DH" evidence="8">
    <location>
        <begin position="1300"/>
        <end position="1601"/>
    </location>
</feature>
<dbReference type="PROSITE" id="PS00012">
    <property type="entry name" value="PHOSPHOPANTETHEINE"/>
    <property type="match status" value="1"/>
</dbReference>
<keyword evidence="3" id="KW-0808">Transferase</keyword>
<dbReference type="InterPro" id="IPR014031">
    <property type="entry name" value="Ketoacyl_synth_C"/>
</dbReference>
<dbReference type="Pfam" id="PF02801">
    <property type="entry name" value="Ketoacyl-synt_C"/>
    <property type="match status" value="1"/>
</dbReference>
<evidence type="ECO:0008006" key="11">
    <source>
        <dbReference type="Google" id="ProtNLM"/>
    </source>
</evidence>
<feature type="region of interest" description="Disordered" evidence="5">
    <location>
        <begin position="1739"/>
        <end position="1766"/>
    </location>
</feature>
<evidence type="ECO:0000256" key="2">
    <source>
        <dbReference type="ARBA" id="ARBA00022553"/>
    </source>
</evidence>
<dbReference type="InterPro" id="IPR009081">
    <property type="entry name" value="PP-bd_ACP"/>
</dbReference>
<feature type="active site" description="Proton donor; for dehydratase activity" evidence="4">
    <location>
        <position position="1516"/>
    </location>
</feature>
<dbReference type="PROSITE" id="PS50075">
    <property type="entry name" value="CARRIER"/>
    <property type="match status" value="1"/>
</dbReference>
<dbReference type="Gene3D" id="3.30.70.3290">
    <property type="match status" value="1"/>
</dbReference>
<dbReference type="InterPro" id="IPR049552">
    <property type="entry name" value="PKS_DH_N"/>
</dbReference>
<dbReference type="InterPro" id="IPR029058">
    <property type="entry name" value="AB_hydrolase_fold"/>
</dbReference>
<dbReference type="Pfam" id="PF00109">
    <property type="entry name" value="ketoacyl-synt"/>
    <property type="match status" value="1"/>
</dbReference>
<feature type="domain" description="Carrier" evidence="6">
    <location>
        <begin position="1658"/>
        <end position="1733"/>
    </location>
</feature>
<dbReference type="SUPFAM" id="SSF52151">
    <property type="entry name" value="FabD/lysophospholipase-like"/>
    <property type="match status" value="1"/>
</dbReference>
<dbReference type="InterPro" id="IPR050091">
    <property type="entry name" value="PKS_NRPS_Biosynth_Enz"/>
</dbReference>
<dbReference type="Pfam" id="PF00975">
    <property type="entry name" value="Thioesterase"/>
    <property type="match status" value="1"/>
</dbReference>
<dbReference type="Gene3D" id="3.40.50.1820">
    <property type="entry name" value="alpha/beta hydrolase"/>
    <property type="match status" value="1"/>
</dbReference>
<gene>
    <name evidence="9" type="ORF">BJ878DRAFT_560770</name>
</gene>
<dbReference type="Pfam" id="PF16073">
    <property type="entry name" value="SAT"/>
    <property type="match status" value="1"/>
</dbReference>
<protein>
    <recommendedName>
        <fullName evidence="11">Polyketide synthase</fullName>
    </recommendedName>
</protein>
<dbReference type="NCBIfam" id="TIGR04532">
    <property type="entry name" value="PT_fungal_PKS"/>
    <property type="match status" value="1"/>
</dbReference>
<dbReference type="Pfam" id="PF00698">
    <property type="entry name" value="Acyl_transf_1"/>
    <property type="match status" value="1"/>
</dbReference>
<evidence type="ECO:0000256" key="1">
    <source>
        <dbReference type="ARBA" id="ARBA00022450"/>
    </source>
</evidence>
<dbReference type="SUPFAM" id="SSF53901">
    <property type="entry name" value="Thiolase-like"/>
    <property type="match status" value="1"/>
</dbReference>
<reference evidence="9" key="1">
    <citation type="journal article" date="2021" name="IMA Fungus">
        <title>Genomic characterization of three marine fungi, including Emericellopsis atlantica sp. nov. with signatures of a generalist lifestyle and marine biomass degradation.</title>
        <authorList>
            <person name="Hagestad O.C."/>
            <person name="Hou L."/>
            <person name="Andersen J.H."/>
            <person name="Hansen E.H."/>
            <person name="Altermark B."/>
            <person name="Li C."/>
            <person name="Kuhnert E."/>
            <person name="Cox R.J."/>
            <person name="Crous P.W."/>
            <person name="Spatafora J.W."/>
            <person name="Lail K."/>
            <person name="Amirebrahimi M."/>
            <person name="Lipzen A."/>
            <person name="Pangilinan J."/>
            <person name="Andreopoulos W."/>
            <person name="Hayes R.D."/>
            <person name="Ng V."/>
            <person name="Grigoriev I.V."/>
            <person name="Jackson S.A."/>
            <person name="Sutton T.D.S."/>
            <person name="Dobson A.D.W."/>
            <person name="Rama T."/>
        </authorList>
    </citation>
    <scope>NUCLEOTIDE SEQUENCE</scope>
    <source>
        <strain evidence="9">TRa3180A</strain>
    </source>
</reference>
<keyword evidence="1" id="KW-0596">Phosphopantetheine</keyword>
<organism evidence="9 10">
    <name type="scientific">Calycina marina</name>
    <dbReference type="NCBI Taxonomy" id="1763456"/>
    <lineage>
        <taxon>Eukaryota</taxon>
        <taxon>Fungi</taxon>
        <taxon>Dikarya</taxon>
        <taxon>Ascomycota</taxon>
        <taxon>Pezizomycotina</taxon>
        <taxon>Leotiomycetes</taxon>
        <taxon>Helotiales</taxon>
        <taxon>Pezizellaceae</taxon>
        <taxon>Calycina</taxon>
    </lineage>
</organism>
<dbReference type="InterPro" id="IPR006162">
    <property type="entry name" value="Ppantetheine_attach_site"/>
</dbReference>
<dbReference type="GO" id="GO:0044550">
    <property type="term" value="P:secondary metabolite biosynthetic process"/>
    <property type="evidence" value="ECO:0007669"/>
    <property type="project" value="TreeGrafter"/>
</dbReference>
<dbReference type="Gene3D" id="3.40.47.10">
    <property type="match status" value="1"/>
</dbReference>
<dbReference type="SMART" id="SM00825">
    <property type="entry name" value="PKS_KS"/>
    <property type="match status" value="1"/>
</dbReference>
<dbReference type="Gene3D" id="1.10.1200.10">
    <property type="entry name" value="ACP-like"/>
    <property type="match status" value="1"/>
</dbReference>
<feature type="compositionally biased region" description="Polar residues" evidence="5">
    <location>
        <begin position="1753"/>
        <end position="1762"/>
    </location>
</feature>
<comment type="caution">
    <text evidence="9">The sequence shown here is derived from an EMBL/GenBank/DDBJ whole genome shotgun (WGS) entry which is preliminary data.</text>
</comment>
<sequence>MAAPDSVAELKPRRVILFGGQGSTSIFSSSAQLAAEKDVELHPSCALLLARYHAAFLEDLLSLDQKTLILLGIDTNQFKSPKALLVPHTDLHNHGVVQATTIYIYQTLHYLAEVLRSDLGFYSYSEQVIEAAGFCSGLIPAAVVAASWELEEYVKIATEGFRLAFWIAVRTSLHGREQAPVQSKSLTGTTRSLVVIGLTRDEVSEKMRALYKGDEPRIKISTLISQKTTSVSGSEQDLAEFKDFLGPDQRTKFAHVHAWYHGGVDLEYLVSQVLDDVKRCRVIIPSTHNLQKPLRSIFDGNLLDCDTELAPWIIRHLLVHCVDWVLTAEKLASMIHETIETNADILVKVLSFGPGSDYLIPKFEDAHPRIQVSDLSSFKSSKRQPEQYEQDGIAIVGIGNYLPKGETLEQMWETISQGLSAVSTIPETRFKLSDYYSADSEDARMMKTQHGAFLENPFAFDHSFFNISPREAKSMDPQQRVLLHTAQKALEDSGYVGDSSPSFQRSSMGCYIGLATGDYTDNLRNDIDVFYSPGTLRAFHSGRISYVYRLSGPSLVIDTACSGSAVSIYQACKALQNKDCDSALAGGVNVITSPDMYLGLARGHFLNTTGGCKTFDAGADGYCRAEGSCLFVLKRLSDAVAENDRIHGVIRDVVINQSGNASSITHPHSKTQVSLFEKLLNKTETDPATISVVEAHGTGTQAGDAREVASLQEVFGAHHSVNSPLIVSSIKGNIGHCEAASGAAGMLKLLLMLRHKQIPKQGGFHSLNPKLTNLETSGIVIPTTTHEWKHSGPLPRRAMLNNFGAAGSNAAALLEEYVEPTFENLEITERSSYVVNLSAKSTKALAATIQNHLELLKDKKSTVALKDIAYTATARRQVYEYQVSLACKSLDELISKLEAVDAQTVSRLEQQAQESKDVILVFSGQGAIYQGMAEELMNTSPEFKTMVEDSNQVVKKLGYPGFLSYFYKDQSRFEKLDTCDQIIASQCACFVMEYAMGKLILSWNIKPSYVMGHSLGEYAALAVAGAITFKEVLLIVATRANLMARKAVFEKSGMITCKLSQKDAEALIANHSEKFPDLGVSCQNSVEDSVIGGDLEQLMLFAETCKSENIKSKMLEVPYAFHSKFMDPILETLTDLGQKINWSTPSIPIISNVTGNLLENSNMKGDYFSLHARKTVRFNDGLETLKLEGLTDDSTIFLEIGPHPTTLPMIRGNIGSGSSYISALQKGKDAWETFSTALSQLASDKYPINWRKVFDGSGAKLTHLPGHPMTLTTFLTPYREYSANKVKDHEPVPVYKSTGFELLPYISTAEPEAGVWLFESRTSILGPLILGHQVGGTAICPASVFEEIVLEGAKHVFQPKAGSNILSVRDMGFANSLIYQPDDEEKRVSVRITRKEDKNVAEFSVSVQNSNNTSDILCCTGTVFLSDSKILMNRWVRESSLIQRQRKYLLDSGNVCVDRFSCKILYETIFTRVVAYAPPYQTLTSLHISRDTLEGIGSFKLGPDTRKYVCSPIFTDTLLHAAGFIANLVVKMEEVCICANIESCKILYESIDWTDTFTIYCSLVEIKGAILADSFVINSKGETVGIIRGMNFKKLRLVAFQGLLGRGVREHAKPKELPKIDIVPVDESMASTAVGTPVSENFSKLGMDVKVAEEVSETDIQKTLKKAVVEVSGFAEDELSWTKSLDELGIDSLMQIEIAGKLAKAFPGPKLDHNAFAHCETMESFSQTLKFTLEARNPPTTTAASEKKEPPQAGTQTITTRDNPVPIDASPAKGGPLFLVHDGSGLMDMYLPVQNNPSHRSAAFFDPFFGNPRNVGFKSVNEMAEHYVGLLPTSSAVLRHVVLGGWSFGGVVAFEMCRLLLSKDIKVKGLILIDSPYPIQHSPLPEAVVALITHGMKDEGPITKQKMMDEFARNSSMLGKYTPSEIDGDFGIPTVYLQCERTFDTVALCDTDYPFLASREYRDETVSLWEELVDGEIKVLSVPGNHFEPFTKKKVDKTAKRIQEAFEYVEKL</sequence>
<evidence type="ECO:0000313" key="10">
    <source>
        <dbReference type="Proteomes" id="UP000887226"/>
    </source>
</evidence>
<dbReference type="InterPro" id="IPR014030">
    <property type="entry name" value="Ketoacyl_synth_N"/>
</dbReference>
<dbReference type="Pfam" id="PF00550">
    <property type="entry name" value="PP-binding"/>
    <property type="match status" value="1"/>
</dbReference>
<dbReference type="Gene3D" id="3.10.129.110">
    <property type="entry name" value="Polyketide synthase dehydratase"/>
    <property type="match status" value="1"/>
</dbReference>
<dbReference type="Pfam" id="PF22621">
    <property type="entry name" value="CurL-like_PKS_C"/>
    <property type="match status" value="1"/>
</dbReference>
<evidence type="ECO:0000256" key="3">
    <source>
        <dbReference type="ARBA" id="ARBA00022679"/>
    </source>
</evidence>
<dbReference type="GO" id="GO:0006633">
    <property type="term" value="P:fatty acid biosynthetic process"/>
    <property type="evidence" value="ECO:0007669"/>
    <property type="project" value="TreeGrafter"/>
</dbReference>
<dbReference type="InterPro" id="IPR014043">
    <property type="entry name" value="Acyl_transferase_dom"/>
</dbReference>
<dbReference type="InterPro" id="IPR030918">
    <property type="entry name" value="PT_fungal_PKS"/>
</dbReference>
<dbReference type="InterPro" id="IPR016035">
    <property type="entry name" value="Acyl_Trfase/lysoPLipase"/>
</dbReference>
<dbReference type="PROSITE" id="PS52019">
    <property type="entry name" value="PKS_MFAS_DH"/>
    <property type="match status" value="1"/>
</dbReference>
<dbReference type="SMART" id="SM00827">
    <property type="entry name" value="PKS_AT"/>
    <property type="match status" value="1"/>
</dbReference>
<evidence type="ECO:0000256" key="5">
    <source>
        <dbReference type="SAM" id="MobiDB-lite"/>
    </source>
</evidence>
<dbReference type="SUPFAM" id="SSF53474">
    <property type="entry name" value="alpha/beta-Hydrolases"/>
    <property type="match status" value="1"/>
</dbReference>
<keyword evidence="10" id="KW-1185">Reference proteome</keyword>
<evidence type="ECO:0000259" key="7">
    <source>
        <dbReference type="PROSITE" id="PS52004"/>
    </source>
</evidence>
<dbReference type="GO" id="GO:0004312">
    <property type="term" value="F:fatty acid synthase activity"/>
    <property type="evidence" value="ECO:0007669"/>
    <property type="project" value="TreeGrafter"/>
</dbReference>
<dbReference type="InterPro" id="IPR032088">
    <property type="entry name" value="SAT"/>
</dbReference>
<dbReference type="EMBL" id="MU253805">
    <property type="protein sequence ID" value="KAG9246421.1"/>
    <property type="molecule type" value="Genomic_DNA"/>
</dbReference>
<dbReference type="Pfam" id="PF21089">
    <property type="entry name" value="PKS_DH_N"/>
    <property type="match status" value="1"/>
</dbReference>
<name>A0A9P8CIF4_9HELO</name>
<accession>A0A9P8CIF4</accession>
<dbReference type="PANTHER" id="PTHR43775">
    <property type="entry name" value="FATTY ACID SYNTHASE"/>
    <property type="match status" value="1"/>
</dbReference>
<evidence type="ECO:0000259" key="8">
    <source>
        <dbReference type="PROSITE" id="PS52019"/>
    </source>
</evidence>